<organism evidence="1 2">
    <name type="scientific">Mya arenaria</name>
    <name type="common">Soft-shell clam</name>
    <dbReference type="NCBI Taxonomy" id="6604"/>
    <lineage>
        <taxon>Eukaryota</taxon>
        <taxon>Metazoa</taxon>
        <taxon>Spiralia</taxon>
        <taxon>Lophotrochozoa</taxon>
        <taxon>Mollusca</taxon>
        <taxon>Bivalvia</taxon>
        <taxon>Autobranchia</taxon>
        <taxon>Heteroconchia</taxon>
        <taxon>Euheterodonta</taxon>
        <taxon>Imparidentia</taxon>
        <taxon>Neoheterodontei</taxon>
        <taxon>Myida</taxon>
        <taxon>Myoidea</taxon>
        <taxon>Myidae</taxon>
        <taxon>Mya</taxon>
    </lineage>
</organism>
<sequence length="317" mass="35557">MNPLKCVIVIIYYFGVIQKGQSVFVSQRETKWDESPCILAEPAIICRNDGSWIMENGLELHTKAIVQDNGFWIGYAKTWISFAYVGCNAVNDGVEYSVSTLGECRRTTGCKTFGIRNSTATHTSDFNVNSVKHLTSNPKGSQQVSSTLQLNYTGLRCKCASNSQVFSGTCRRKCEEADQYPCGDTTDTTMYSIYTVEKDNSTNPPVICHIANTRDNDARNTTNVFGINHSLSHNYKRGMLWTCFKNAVIEKTTAEVSTAVANQQRVEYVNTTSDGMHRNTGDTRDAQTYEKLNMTSSSDNYLSLQEIDTDRHFYQNT</sequence>
<evidence type="ECO:0000313" key="2">
    <source>
        <dbReference type="Proteomes" id="UP001164746"/>
    </source>
</evidence>
<reference evidence="1" key="1">
    <citation type="submission" date="2022-11" db="EMBL/GenBank/DDBJ databases">
        <title>Centuries of genome instability and evolution in soft-shell clam transmissible cancer (bioRxiv).</title>
        <authorList>
            <person name="Hart S.F.M."/>
            <person name="Yonemitsu M.A."/>
            <person name="Giersch R.M."/>
            <person name="Beal B.F."/>
            <person name="Arriagada G."/>
            <person name="Davis B.W."/>
            <person name="Ostrander E.A."/>
            <person name="Goff S.P."/>
            <person name="Metzger M.J."/>
        </authorList>
    </citation>
    <scope>NUCLEOTIDE SEQUENCE</scope>
    <source>
        <strain evidence="1">MELC-2E11</strain>
        <tissue evidence="1">Siphon/mantle</tissue>
    </source>
</reference>
<dbReference type="EMBL" id="CP111027">
    <property type="protein sequence ID" value="WAR29846.1"/>
    <property type="molecule type" value="Genomic_DNA"/>
</dbReference>
<evidence type="ECO:0000313" key="1">
    <source>
        <dbReference type="EMBL" id="WAR29846.1"/>
    </source>
</evidence>
<dbReference type="Proteomes" id="UP001164746">
    <property type="component" value="Chromosome 16"/>
</dbReference>
<accession>A0ABY7GF75</accession>
<gene>
    <name evidence="1" type="ORF">MAR_003414</name>
</gene>
<keyword evidence="2" id="KW-1185">Reference proteome</keyword>
<protein>
    <submittedName>
        <fullName evidence="1">Uncharacterized protein</fullName>
    </submittedName>
</protein>
<name>A0ABY7GF75_MYAAR</name>
<proteinExistence type="predicted"/>